<evidence type="ECO:0000313" key="4">
    <source>
        <dbReference type="Proteomes" id="UP000799324"/>
    </source>
</evidence>
<feature type="region of interest" description="Disordered" evidence="1">
    <location>
        <begin position="134"/>
        <end position="164"/>
    </location>
</feature>
<evidence type="ECO:0000313" key="3">
    <source>
        <dbReference type="EMBL" id="KAF2649734.1"/>
    </source>
</evidence>
<protein>
    <submittedName>
        <fullName evidence="3">Uncharacterized protein</fullName>
    </submittedName>
</protein>
<evidence type="ECO:0000256" key="2">
    <source>
        <dbReference type="SAM" id="Phobius"/>
    </source>
</evidence>
<keyword evidence="2" id="KW-0472">Membrane</keyword>
<evidence type="ECO:0000256" key="1">
    <source>
        <dbReference type="SAM" id="MobiDB-lite"/>
    </source>
</evidence>
<gene>
    <name evidence="3" type="ORF">K491DRAFT_697874</name>
</gene>
<dbReference type="EMBL" id="MU004481">
    <property type="protein sequence ID" value="KAF2649734.1"/>
    <property type="molecule type" value="Genomic_DNA"/>
</dbReference>
<name>A0A6A6SU53_9PLEO</name>
<feature type="region of interest" description="Disordered" evidence="1">
    <location>
        <begin position="201"/>
        <end position="262"/>
    </location>
</feature>
<sequence>MFPDTLEKLEVLHPGPELVNWIQRLGLCKDNALPKLREIYIYARPECGDSIEEFGPNSELQTAINIVEDARDICILYFSTDLEVRLERSEERITAGTESPNPIEDNVEIEEKSSVVSGRTDWILPIRKRKRIHSEPELEQTKRLSVSPESHGMLELTPPPASQAHTPAAKTIVASRSLGSLAALHNDESLADLNKTLSRLSFAPPLNNTGKSIPKTRTNSISQATAISPVDDSQNRMSPVAEASKGQGSSSHDADTSKPPRSMDCAIHAEETSHPTDKELSSRGRTSSSIESFVTLGIVTLLGIALYWFVVLPLQVESARVAGVRVRVKL</sequence>
<organism evidence="3 4">
    <name type="scientific">Lophiostoma macrostomum CBS 122681</name>
    <dbReference type="NCBI Taxonomy" id="1314788"/>
    <lineage>
        <taxon>Eukaryota</taxon>
        <taxon>Fungi</taxon>
        <taxon>Dikarya</taxon>
        <taxon>Ascomycota</taxon>
        <taxon>Pezizomycotina</taxon>
        <taxon>Dothideomycetes</taxon>
        <taxon>Pleosporomycetidae</taxon>
        <taxon>Pleosporales</taxon>
        <taxon>Lophiostomataceae</taxon>
        <taxon>Lophiostoma</taxon>
    </lineage>
</organism>
<proteinExistence type="predicted"/>
<keyword evidence="2" id="KW-1133">Transmembrane helix</keyword>
<dbReference type="Proteomes" id="UP000799324">
    <property type="component" value="Unassembled WGS sequence"/>
</dbReference>
<reference evidence="3" key="1">
    <citation type="journal article" date="2020" name="Stud. Mycol.">
        <title>101 Dothideomycetes genomes: a test case for predicting lifestyles and emergence of pathogens.</title>
        <authorList>
            <person name="Haridas S."/>
            <person name="Albert R."/>
            <person name="Binder M."/>
            <person name="Bloem J."/>
            <person name="Labutti K."/>
            <person name="Salamov A."/>
            <person name="Andreopoulos B."/>
            <person name="Baker S."/>
            <person name="Barry K."/>
            <person name="Bills G."/>
            <person name="Bluhm B."/>
            <person name="Cannon C."/>
            <person name="Castanera R."/>
            <person name="Culley D."/>
            <person name="Daum C."/>
            <person name="Ezra D."/>
            <person name="Gonzalez J."/>
            <person name="Henrissat B."/>
            <person name="Kuo A."/>
            <person name="Liang C."/>
            <person name="Lipzen A."/>
            <person name="Lutzoni F."/>
            <person name="Magnuson J."/>
            <person name="Mondo S."/>
            <person name="Nolan M."/>
            <person name="Ohm R."/>
            <person name="Pangilinan J."/>
            <person name="Park H.-J."/>
            <person name="Ramirez L."/>
            <person name="Alfaro M."/>
            <person name="Sun H."/>
            <person name="Tritt A."/>
            <person name="Yoshinaga Y."/>
            <person name="Zwiers L.-H."/>
            <person name="Turgeon B."/>
            <person name="Goodwin S."/>
            <person name="Spatafora J."/>
            <person name="Crous P."/>
            <person name="Grigoriev I."/>
        </authorList>
    </citation>
    <scope>NUCLEOTIDE SEQUENCE</scope>
    <source>
        <strain evidence="3">CBS 122681</strain>
    </source>
</reference>
<accession>A0A6A6SU53</accession>
<keyword evidence="4" id="KW-1185">Reference proteome</keyword>
<dbReference type="AlphaFoldDB" id="A0A6A6SU53"/>
<feature type="transmembrane region" description="Helical" evidence="2">
    <location>
        <begin position="290"/>
        <end position="310"/>
    </location>
</feature>
<feature type="compositionally biased region" description="Polar residues" evidence="1">
    <location>
        <begin position="206"/>
        <end position="237"/>
    </location>
</feature>
<keyword evidence="2" id="KW-0812">Transmembrane</keyword>